<keyword evidence="2" id="KW-0456">Lyase</keyword>
<keyword evidence="4" id="KW-1185">Reference proteome</keyword>
<sequence>MAEKPSRPLHPVVTQLEEHIKNTPGWTKAFDDAVKATHESGIIEMQKIKTTAQYLDKINEFLYWIPREGEEGRDVYNRICLFYYVMNQPSVKQYQDPIKPDAINIKNSWLTEWLHTYADALGTFHDDPESIKEIQTFKDSKPYNMQEALEPRGGWRDFNDFFARSLKPGQRPIAAISDPTVIVSPADSTYGGQWEVRSDTGVTIKGLHWQIAELLKDCPFAHEFKGGLFIHSFLGPQDYHRQHCPVGGTVVWAKNIRGDVYLEVNAEPIPDTDGVKTLVPYRSMDGAAKQFDAPDTPGYQFAQNRGLFVLDTPIGLVAILPMGMAQVSSVVLTAEEGVTLTKGEEISYFQFGGSDIVLVFQRKSNVNITAQPGVHYKMGTVIGHAYPAGQ</sequence>
<evidence type="ECO:0000313" key="4">
    <source>
        <dbReference type="Proteomes" id="UP000664521"/>
    </source>
</evidence>
<comment type="caution">
    <text evidence="3">The sequence shown here is derived from an EMBL/GenBank/DDBJ whole genome shotgun (WGS) entry which is preliminary data.</text>
</comment>
<evidence type="ECO:0000256" key="2">
    <source>
        <dbReference type="ARBA" id="ARBA00023239"/>
    </source>
</evidence>
<gene>
    <name evidence="3" type="ORF">HETSPECPRED_006824</name>
</gene>
<dbReference type="Pfam" id="PF02666">
    <property type="entry name" value="PS_Dcarbxylase"/>
    <property type="match status" value="1"/>
</dbReference>
<evidence type="ECO:0000256" key="1">
    <source>
        <dbReference type="ARBA" id="ARBA00022793"/>
    </source>
</evidence>
<keyword evidence="1" id="KW-0210">Decarboxylase</keyword>
<evidence type="ECO:0000313" key="3">
    <source>
        <dbReference type="EMBL" id="CAF9928399.1"/>
    </source>
</evidence>
<reference evidence="3" key="1">
    <citation type="submission" date="2021-03" db="EMBL/GenBank/DDBJ databases">
        <authorList>
            <person name="Tagirdzhanova G."/>
        </authorList>
    </citation>
    <scope>NUCLEOTIDE SEQUENCE</scope>
</reference>
<dbReference type="PANTHER" id="PTHR10067">
    <property type="entry name" value="PHOSPHATIDYLSERINE DECARBOXYLASE"/>
    <property type="match status" value="1"/>
</dbReference>
<protein>
    <recommendedName>
        <fullName evidence="5">Phosphatidylserine decarboxylase</fullName>
    </recommendedName>
</protein>
<dbReference type="OrthoDB" id="5973539at2759"/>
<dbReference type="GO" id="GO:0008654">
    <property type="term" value="P:phospholipid biosynthetic process"/>
    <property type="evidence" value="ECO:0007669"/>
    <property type="project" value="InterPro"/>
</dbReference>
<proteinExistence type="predicted"/>
<organism evidence="3 4">
    <name type="scientific">Heterodermia speciosa</name>
    <dbReference type="NCBI Taxonomy" id="116794"/>
    <lineage>
        <taxon>Eukaryota</taxon>
        <taxon>Fungi</taxon>
        <taxon>Dikarya</taxon>
        <taxon>Ascomycota</taxon>
        <taxon>Pezizomycotina</taxon>
        <taxon>Lecanoromycetes</taxon>
        <taxon>OSLEUM clade</taxon>
        <taxon>Lecanoromycetidae</taxon>
        <taxon>Caliciales</taxon>
        <taxon>Physciaceae</taxon>
        <taxon>Heterodermia</taxon>
    </lineage>
</organism>
<dbReference type="InterPro" id="IPR003817">
    <property type="entry name" value="PS_Dcarbxylase"/>
</dbReference>
<dbReference type="PANTHER" id="PTHR10067:SF13">
    <property type="entry name" value="PHOSPHATIDYLSERINE DECARBOXYLASE"/>
    <property type="match status" value="1"/>
</dbReference>
<dbReference type="GO" id="GO:0004609">
    <property type="term" value="F:phosphatidylserine decarboxylase activity"/>
    <property type="evidence" value="ECO:0007669"/>
    <property type="project" value="InterPro"/>
</dbReference>
<accession>A0A8H3FPR6</accession>
<dbReference type="Proteomes" id="UP000664521">
    <property type="component" value="Unassembled WGS sequence"/>
</dbReference>
<name>A0A8H3FPR6_9LECA</name>
<dbReference type="AlphaFoldDB" id="A0A8H3FPR6"/>
<evidence type="ECO:0008006" key="5">
    <source>
        <dbReference type="Google" id="ProtNLM"/>
    </source>
</evidence>
<dbReference type="EMBL" id="CAJPDS010000047">
    <property type="protein sequence ID" value="CAF9928399.1"/>
    <property type="molecule type" value="Genomic_DNA"/>
</dbReference>